<feature type="signal peptide" evidence="1">
    <location>
        <begin position="1"/>
        <end position="24"/>
    </location>
</feature>
<accession>A0A2N3RCX2</accession>
<proteinExistence type="predicted"/>
<protein>
    <submittedName>
        <fullName evidence="2">ABC transporter substrate-binding protein</fullName>
    </submittedName>
</protein>
<evidence type="ECO:0000313" key="3">
    <source>
        <dbReference type="Proteomes" id="UP000233731"/>
    </source>
</evidence>
<comment type="caution">
    <text evidence="2">The sequence shown here is derived from an EMBL/GenBank/DDBJ whole genome shotgun (WGS) entry which is preliminary data.</text>
</comment>
<feature type="chain" id="PRO_5038634121" evidence="1">
    <location>
        <begin position="25"/>
        <end position="39"/>
    </location>
</feature>
<reference evidence="2 3" key="1">
    <citation type="submission" date="2017-10" db="EMBL/GenBank/DDBJ databases">
        <title>Bifidobacterium genomics.</title>
        <authorList>
            <person name="Lugli G.A."/>
            <person name="Milani C."/>
            <person name="Mancabelli L."/>
        </authorList>
    </citation>
    <scope>NUCLEOTIDE SEQUENCE [LARGE SCALE GENOMIC DNA]</scope>
    <source>
        <strain evidence="2 3">1460B</strain>
    </source>
</reference>
<dbReference type="Proteomes" id="UP000233731">
    <property type="component" value="Unassembled WGS sequence"/>
</dbReference>
<organism evidence="2 3">
    <name type="scientific">Bifidobacterium asteroides</name>
    <dbReference type="NCBI Taxonomy" id="1684"/>
    <lineage>
        <taxon>Bacteria</taxon>
        <taxon>Bacillati</taxon>
        <taxon>Actinomycetota</taxon>
        <taxon>Actinomycetes</taxon>
        <taxon>Bifidobacteriales</taxon>
        <taxon>Bifidobacteriaceae</taxon>
        <taxon>Bifidobacterium</taxon>
    </lineage>
</organism>
<gene>
    <name evidence="2" type="ORF">CQR44_0145</name>
</gene>
<dbReference type="PROSITE" id="PS51257">
    <property type="entry name" value="PROKAR_LIPOPROTEIN"/>
    <property type="match status" value="1"/>
</dbReference>
<evidence type="ECO:0000256" key="1">
    <source>
        <dbReference type="SAM" id="SignalP"/>
    </source>
</evidence>
<dbReference type="EMBL" id="PCHJ01000006">
    <property type="protein sequence ID" value="PKV10338.1"/>
    <property type="molecule type" value="Genomic_DNA"/>
</dbReference>
<dbReference type="AlphaFoldDB" id="A0A2N3RCX2"/>
<sequence>MKLKRAWKGIAAALGVGMLVSAMGACRAGGADGSKTTLG</sequence>
<name>A0A2N3RCX2_9BIFI</name>
<keyword evidence="1" id="KW-0732">Signal</keyword>
<evidence type="ECO:0000313" key="2">
    <source>
        <dbReference type="EMBL" id="PKV10338.1"/>
    </source>
</evidence>